<sequence>MPSLLRMVNFRLSYNARRVALALAVMLVLGFLLLPGQLQTVFQTVGSPFGWIISWPLQAVAGVHDRIADVWSQYIALQGVEEDNRQLRREMDLLQEQNAQLRESAAATDRLAALLEFKKQALPTLVAAQVIGRDTGNWYKTIILNKGTSDGLQSDQGVITPAGVVGRIVKTTSSTAVVLLLTDPNNAIAGLIQRTRDEGIIEGTTHGVARLKYIPLLSTARPGDRVVTSGLVGGFPRGLAIGTITRIDKEDEALFQSAELSPEVDPNRVEEVLVILPSSFPTEGERLGAPKPKS</sequence>
<dbReference type="InterPro" id="IPR007221">
    <property type="entry name" value="MreC"/>
</dbReference>
<dbReference type="Gene3D" id="2.40.10.340">
    <property type="entry name" value="Rod shape-determining protein MreC, domain 1"/>
    <property type="match status" value="1"/>
</dbReference>
<evidence type="ECO:0000259" key="7">
    <source>
        <dbReference type="Pfam" id="PF04085"/>
    </source>
</evidence>
<comment type="function">
    <text evidence="5">Involved in formation and maintenance of cell shape.</text>
</comment>
<dbReference type="InterPro" id="IPR042177">
    <property type="entry name" value="Cell/Rod_1"/>
</dbReference>
<dbReference type="AlphaFoldDB" id="A0A7S8FH55"/>
<dbReference type="InterPro" id="IPR055342">
    <property type="entry name" value="MreC_beta-barrel_core"/>
</dbReference>
<dbReference type="InterPro" id="IPR042175">
    <property type="entry name" value="Cell/Rod_MreC_2"/>
</dbReference>
<keyword evidence="6" id="KW-0175">Coiled coil</keyword>
<feature type="coiled-coil region" evidence="6">
    <location>
        <begin position="77"/>
        <end position="111"/>
    </location>
</feature>
<dbReference type="EMBL" id="CP047423">
    <property type="protein sequence ID" value="QPD05870.1"/>
    <property type="molecule type" value="Genomic_DNA"/>
</dbReference>
<proteinExistence type="inferred from homology"/>
<gene>
    <name evidence="8" type="ORF">Nkreftii_003644</name>
</gene>
<dbReference type="PIRSF" id="PIRSF038471">
    <property type="entry name" value="MreC"/>
    <property type="match status" value="1"/>
</dbReference>
<evidence type="ECO:0000256" key="4">
    <source>
        <dbReference type="ARBA" id="ARBA00032089"/>
    </source>
</evidence>
<evidence type="ECO:0000313" key="8">
    <source>
        <dbReference type="EMBL" id="QPD05870.1"/>
    </source>
</evidence>
<evidence type="ECO:0000256" key="2">
    <source>
        <dbReference type="ARBA" id="ARBA00013855"/>
    </source>
</evidence>
<dbReference type="PANTHER" id="PTHR34138:SF1">
    <property type="entry name" value="CELL SHAPE-DETERMINING PROTEIN MREC"/>
    <property type="match status" value="1"/>
</dbReference>
<dbReference type="Pfam" id="PF04085">
    <property type="entry name" value="MreC"/>
    <property type="match status" value="1"/>
</dbReference>
<dbReference type="KEGG" id="nkf:Nkreftii_003644"/>
<evidence type="ECO:0000256" key="3">
    <source>
        <dbReference type="ARBA" id="ARBA00022960"/>
    </source>
</evidence>
<reference evidence="8 9" key="1">
    <citation type="journal article" date="2020" name="ISME J.">
        <title>Enrichment and physiological characterization of a novel comammox Nitrospira indicates ammonium inhibition of complete nitrification.</title>
        <authorList>
            <person name="Sakoula D."/>
            <person name="Koch H."/>
            <person name="Frank J."/>
            <person name="Jetten M.S.M."/>
            <person name="van Kessel M.A.H.J."/>
            <person name="Lucker S."/>
        </authorList>
    </citation>
    <scope>NUCLEOTIDE SEQUENCE [LARGE SCALE GENOMIC DNA]</scope>
    <source>
        <strain evidence="8">Comreactor17</strain>
    </source>
</reference>
<dbReference type="Proteomes" id="UP000593737">
    <property type="component" value="Chromosome"/>
</dbReference>
<feature type="domain" description="Rod shape-determining protein MreC beta-barrel core" evidence="7">
    <location>
        <begin position="130"/>
        <end position="275"/>
    </location>
</feature>
<dbReference type="NCBIfam" id="TIGR00219">
    <property type="entry name" value="mreC"/>
    <property type="match status" value="1"/>
</dbReference>
<dbReference type="GO" id="GO:0008360">
    <property type="term" value="P:regulation of cell shape"/>
    <property type="evidence" value="ECO:0007669"/>
    <property type="project" value="UniProtKB-KW"/>
</dbReference>
<dbReference type="PANTHER" id="PTHR34138">
    <property type="entry name" value="CELL SHAPE-DETERMINING PROTEIN MREC"/>
    <property type="match status" value="1"/>
</dbReference>
<accession>A0A7S8FH55</accession>
<evidence type="ECO:0000313" key="9">
    <source>
        <dbReference type="Proteomes" id="UP000593737"/>
    </source>
</evidence>
<comment type="similarity">
    <text evidence="1 5">Belongs to the MreC family.</text>
</comment>
<keyword evidence="3 5" id="KW-0133">Cell shape</keyword>
<evidence type="ECO:0000256" key="1">
    <source>
        <dbReference type="ARBA" id="ARBA00009369"/>
    </source>
</evidence>
<evidence type="ECO:0000256" key="6">
    <source>
        <dbReference type="SAM" id="Coils"/>
    </source>
</evidence>
<dbReference type="GO" id="GO:0005886">
    <property type="term" value="C:plasma membrane"/>
    <property type="evidence" value="ECO:0007669"/>
    <property type="project" value="TreeGrafter"/>
</dbReference>
<name>A0A7S8FH55_9BACT</name>
<protein>
    <recommendedName>
        <fullName evidence="2 5">Cell shape-determining protein MreC</fullName>
    </recommendedName>
    <alternativeName>
        <fullName evidence="4 5">Cell shape protein MreC</fullName>
    </alternativeName>
</protein>
<evidence type="ECO:0000256" key="5">
    <source>
        <dbReference type="PIRNR" id="PIRNR038471"/>
    </source>
</evidence>
<organism evidence="8 9">
    <name type="scientific">Candidatus Nitrospira kreftii</name>
    <dbReference type="NCBI Taxonomy" id="2652173"/>
    <lineage>
        <taxon>Bacteria</taxon>
        <taxon>Pseudomonadati</taxon>
        <taxon>Nitrospirota</taxon>
        <taxon>Nitrospiria</taxon>
        <taxon>Nitrospirales</taxon>
        <taxon>Nitrospiraceae</taxon>
        <taxon>Nitrospira</taxon>
    </lineage>
</organism>
<dbReference type="Gene3D" id="2.40.10.350">
    <property type="entry name" value="Rod shape-determining protein MreC, domain 2"/>
    <property type="match status" value="1"/>
</dbReference>